<accession>A0AAU7QF65</accession>
<dbReference type="EMBL" id="CP157947">
    <property type="protein sequence ID" value="XBS71689.1"/>
    <property type="molecule type" value="Genomic_DNA"/>
</dbReference>
<dbReference type="Pfam" id="PF18616">
    <property type="entry name" value="CdiI_3"/>
    <property type="match status" value="1"/>
</dbReference>
<name>A0AAU7QF65_9GAMM</name>
<organism evidence="1">
    <name type="scientific">Acerihabitans sp. KWT182</name>
    <dbReference type="NCBI Taxonomy" id="3157919"/>
    <lineage>
        <taxon>Bacteria</taxon>
        <taxon>Pseudomonadati</taxon>
        <taxon>Pseudomonadota</taxon>
        <taxon>Gammaproteobacteria</taxon>
        <taxon>Enterobacterales</taxon>
        <taxon>Pectobacteriaceae</taxon>
        <taxon>Acerihabitans</taxon>
    </lineage>
</organism>
<evidence type="ECO:0000313" key="1">
    <source>
        <dbReference type="EMBL" id="XBS71689.1"/>
    </source>
</evidence>
<proteinExistence type="predicted"/>
<dbReference type="AlphaFoldDB" id="A0AAU7QF65"/>
<protein>
    <submittedName>
        <fullName evidence="1">Contact-dependent growth inhibition system immunity protein</fullName>
    </submittedName>
</protein>
<gene>
    <name evidence="1" type="ORF">ABK905_12810</name>
</gene>
<sequence>MNTFRKLSGDVNKKLEAGERSSLERWFDSVVDVPIEDLAVEDICRAIRQKNLYRSFNAKSLVFDKEKSFGRRVL</sequence>
<dbReference type="InterPro" id="IPR040547">
    <property type="entry name" value="CdiI"/>
</dbReference>
<reference evidence="1" key="1">
    <citation type="submission" date="2024-06" db="EMBL/GenBank/DDBJ databases">
        <authorList>
            <person name="Coelho C."/>
            <person name="Bento M."/>
            <person name="Garcia E."/>
            <person name="Camelo A."/>
            <person name="Brandao I."/>
            <person name="Espirito Santo C."/>
            <person name="Trovao J."/>
            <person name="Verissimo A."/>
            <person name="Costa J."/>
            <person name="Tiago I."/>
        </authorList>
    </citation>
    <scope>NUCLEOTIDE SEQUENCE</scope>
    <source>
        <strain evidence="1">KWT182</strain>
    </source>
</reference>